<dbReference type="Proteomes" id="UP000321769">
    <property type="component" value="Unassembled WGS sequence"/>
</dbReference>
<dbReference type="GO" id="GO:0003824">
    <property type="term" value="F:catalytic activity"/>
    <property type="evidence" value="ECO:0007669"/>
    <property type="project" value="InterPro"/>
</dbReference>
<evidence type="ECO:0000313" key="1">
    <source>
        <dbReference type="EMBL" id="GEO88156.1"/>
    </source>
</evidence>
<name>A0A512HRU4_9ACTN</name>
<dbReference type="OrthoDB" id="2962349at2"/>
<reference evidence="1 2" key="1">
    <citation type="submission" date="2019-07" db="EMBL/GenBank/DDBJ databases">
        <title>Whole genome shotgun sequence of Aeromicrobium flavum NBRC 107625.</title>
        <authorList>
            <person name="Hosoyama A."/>
            <person name="Uohara A."/>
            <person name="Ohji S."/>
            <person name="Ichikawa N."/>
        </authorList>
    </citation>
    <scope>NUCLEOTIDE SEQUENCE [LARGE SCALE GENOMIC DNA]</scope>
    <source>
        <strain evidence="1 2">NBRC 107625</strain>
    </source>
</reference>
<dbReference type="RefSeq" id="WP_146825479.1">
    <property type="nucleotide sequence ID" value="NZ_BAAAYQ010000001.1"/>
</dbReference>
<keyword evidence="2" id="KW-1185">Reference proteome</keyword>
<evidence type="ECO:0000313" key="2">
    <source>
        <dbReference type="Proteomes" id="UP000321769"/>
    </source>
</evidence>
<dbReference type="GO" id="GO:0006281">
    <property type="term" value="P:DNA repair"/>
    <property type="evidence" value="ECO:0007669"/>
    <property type="project" value="InterPro"/>
</dbReference>
<dbReference type="SUPFAM" id="SSF48150">
    <property type="entry name" value="DNA-glycosylase"/>
    <property type="match status" value="1"/>
</dbReference>
<sequence length="211" mass="23163">MTPDEDAVYNHVLREIGDTPTGWPGGWPNEIDAALIDAIFSVQAHYGSRRPGHETGVFAVVTRWRATRSAPNDLQELAAMDEATLLELLNNGGKQSGRTKALVVIEAAKRLTENGIRKSEDLTGEPNSMRTARSAYLSVRGCGPVTWSYFCILLGTDGVKADTMVNRFVADALGRTTNSKEAERLVVKVADELHLSAHQLDHAIWAHQRLM</sequence>
<comment type="caution">
    <text evidence="1">The sequence shown here is derived from an EMBL/GenBank/DDBJ whole genome shotgun (WGS) entry which is preliminary data.</text>
</comment>
<accession>A0A512HRU4</accession>
<gene>
    <name evidence="1" type="ORF">AFL01nite_04830</name>
</gene>
<dbReference type="EMBL" id="BJZQ01000001">
    <property type="protein sequence ID" value="GEO88156.1"/>
    <property type="molecule type" value="Genomic_DNA"/>
</dbReference>
<dbReference type="InterPro" id="IPR011257">
    <property type="entry name" value="DNA_glycosylase"/>
</dbReference>
<organism evidence="1 2">
    <name type="scientific">Aeromicrobium flavum</name>
    <dbReference type="NCBI Taxonomy" id="416568"/>
    <lineage>
        <taxon>Bacteria</taxon>
        <taxon>Bacillati</taxon>
        <taxon>Actinomycetota</taxon>
        <taxon>Actinomycetes</taxon>
        <taxon>Propionibacteriales</taxon>
        <taxon>Nocardioidaceae</taxon>
        <taxon>Aeromicrobium</taxon>
    </lineage>
</organism>
<evidence type="ECO:0008006" key="3">
    <source>
        <dbReference type="Google" id="ProtNLM"/>
    </source>
</evidence>
<protein>
    <recommendedName>
        <fullName evidence="3">HhH-GPD domain-containing protein</fullName>
    </recommendedName>
</protein>
<proteinExistence type="predicted"/>
<dbReference type="AlphaFoldDB" id="A0A512HRU4"/>